<dbReference type="InterPro" id="IPR023885">
    <property type="entry name" value="4Fe4S-binding_SPASM_dom"/>
</dbReference>
<dbReference type="InterPro" id="IPR050377">
    <property type="entry name" value="Radical_SAM_PqqE_MftC-like"/>
</dbReference>
<proteinExistence type="predicted"/>
<organism evidence="6 7">
    <name type="scientific">Candidatus Nealsonbacteria bacterium CG10_big_fil_rev_8_21_14_0_10_36_23</name>
    <dbReference type="NCBI Taxonomy" id="1974709"/>
    <lineage>
        <taxon>Bacteria</taxon>
        <taxon>Candidatus Nealsoniibacteriota</taxon>
    </lineage>
</organism>
<evidence type="ECO:0000256" key="2">
    <source>
        <dbReference type="ARBA" id="ARBA00022723"/>
    </source>
</evidence>
<dbReference type="PANTHER" id="PTHR11228">
    <property type="entry name" value="RADICAL SAM DOMAIN PROTEIN"/>
    <property type="match status" value="1"/>
</dbReference>
<evidence type="ECO:0000256" key="1">
    <source>
        <dbReference type="ARBA" id="ARBA00022691"/>
    </source>
</evidence>
<evidence type="ECO:0000259" key="5">
    <source>
        <dbReference type="PROSITE" id="PS51918"/>
    </source>
</evidence>
<dbReference type="GO" id="GO:0051536">
    <property type="term" value="F:iron-sulfur cluster binding"/>
    <property type="evidence" value="ECO:0007669"/>
    <property type="project" value="UniProtKB-KW"/>
</dbReference>
<sequence>MFKYQYWLREYIFRLLTRLPFPIKNFGITFFVKRKKKWLERLKTPAQLTLYVTNRCNARCSHCFYWQEVAGGRKKELSLSQIEKIARSLVDPLATLSITGGEPFLRNDLTQICQVFCQCNRTRKINIVTNGFFTQEIRKTVEEILEKYPVDLNVQVSLDGLQKTHDEIRKTSIFGRAIKTIKALVDLSAKFKNFQVTVQTTVTRQNLDELLKLGKFIKERFPKVHHGFQFVRSASFDVYQINKDLLSGLDPQAKDPLLSTEEMEKALKDISQFSDQKNSLLGSCVKIMNQDIIRMKKEKKPFVECLAGKYDAVIWPDGQVSMCEFAKPFANLKDYDFNFYKLWTSSKADKIRQKIKSCFCTHTCNLLNAMQFDKKVLLEVLGNKSQDE</sequence>
<dbReference type="SFLD" id="SFLDG01067">
    <property type="entry name" value="SPASM/twitch_domain_containing"/>
    <property type="match status" value="1"/>
</dbReference>
<dbReference type="Proteomes" id="UP000228508">
    <property type="component" value="Unassembled WGS sequence"/>
</dbReference>
<evidence type="ECO:0000313" key="6">
    <source>
        <dbReference type="EMBL" id="PIR73147.1"/>
    </source>
</evidence>
<keyword evidence="3" id="KW-0408">Iron</keyword>
<protein>
    <recommendedName>
        <fullName evidence="5">Radical SAM core domain-containing protein</fullName>
    </recommendedName>
</protein>
<dbReference type="GO" id="GO:0046872">
    <property type="term" value="F:metal ion binding"/>
    <property type="evidence" value="ECO:0007669"/>
    <property type="project" value="UniProtKB-KW"/>
</dbReference>
<dbReference type="CDD" id="cd01335">
    <property type="entry name" value="Radical_SAM"/>
    <property type="match status" value="1"/>
</dbReference>
<dbReference type="InterPro" id="IPR007197">
    <property type="entry name" value="rSAM"/>
</dbReference>
<comment type="caution">
    <text evidence="6">The sequence shown here is derived from an EMBL/GenBank/DDBJ whole genome shotgun (WGS) entry which is preliminary data.</text>
</comment>
<feature type="domain" description="Radical SAM core" evidence="5">
    <location>
        <begin position="42"/>
        <end position="274"/>
    </location>
</feature>
<keyword evidence="4" id="KW-0411">Iron-sulfur</keyword>
<accession>A0A2H0TNZ9</accession>
<keyword evidence="1" id="KW-0949">S-adenosyl-L-methionine</keyword>
<dbReference type="InterPro" id="IPR013785">
    <property type="entry name" value="Aldolase_TIM"/>
</dbReference>
<dbReference type="CDD" id="cd21109">
    <property type="entry name" value="SPASM"/>
    <property type="match status" value="1"/>
</dbReference>
<evidence type="ECO:0000313" key="7">
    <source>
        <dbReference type="Proteomes" id="UP000228508"/>
    </source>
</evidence>
<reference evidence="7" key="1">
    <citation type="submission" date="2017-09" db="EMBL/GenBank/DDBJ databases">
        <title>Depth-based differentiation of microbial function through sediment-hosted aquifers and enrichment of novel symbionts in the deep terrestrial subsurface.</title>
        <authorList>
            <person name="Probst A.J."/>
            <person name="Ladd B."/>
            <person name="Jarett J.K."/>
            <person name="Geller-Mcgrath D.E."/>
            <person name="Sieber C.M.K."/>
            <person name="Emerson J.B."/>
            <person name="Anantharaman K."/>
            <person name="Thomas B.C."/>
            <person name="Malmstrom R."/>
            <person name="Stieglmeier M."/>
            <person name="Klingl A."/>
            <person name="Woyke T."/>
            <person name="Ryan C.M."/>
            <person name="Banfield J.F."/>
        </authorList>
    </citation>
    <scope>NUCLEOTIDE SEQUENCE [LARGE SCALE GENOMIC DNA]</scope>
</reference>
<evidence type="ECO:0000256" key="3">
    <source>
        <dbReference type="ARBA" id="ARBA00023004"/>
    </source>
</evidence>
<dbReference type="SUPFAM" id="SSF102114">
    <property type="entry name" value="Radical SAM enzymes"/>
    <property type="match status" value="1"/>
</dbReference>
<evidence type="ECO:0000256" key="4">
    <source>
        <dbReference type="ARBA" id="ARBA00023014"/>
    </source>
</evidence>
<dbReference type="Pfam" id="PF13186">
    <property type="entry name" value="SPASM"/>
    <property type="match status" value="1"/>
</dbReference>
<dbReference type="InterPro" id="IPR058240">
    <property type="entry name" value="rSAM_sf"/>
</dbReference>
<dbReference type="EMBL" id="PFCH01000002">
    <property type="protein sequence ID" value="PIR73147.1"/>
    <property type="molecule type" value="Genomic_DNA"/>
</dbReference>
<dbReference type="Pfam" id="PF04055">
    <property type="entry name" value="Radical_SAM"/>
    <property type="match status" value="1"/>
</dbReference>
<dbReference type="Gene3D" id="3.20.20.70">
    <property type="entry name" value="Aldolase class I"/>
    <property type="match status" value="1"/>
</dbReference>
<dbReference type="AlphaFoldDB" id="A0A2H0TNZ9"/>
<dbReference type="GO" id="GO:0003824">
    <property type="term" value="F:catalytic activity"/>
    <property type="evidence" value="ECO:0007669"/>
    <property type="project" value="InterPro"/>
</dbReference>
<dbReference type="SFLD" id="SFLDG01386">
    <property type="entry name" value="main_SPASM_domain-containing"/>
    <property type="match status" value="1"/>
</dbReference>
<dbReference type="PANTHER" id="PTHR11228:SF7">
    <property type="entry name" value="PQQA PEPTIDE CYCLASE"/>
    <property type="match status" value="1"/>
</dbReference>
<dbReference type="PROSITE" id="PS51918">
    <property type="entry name" value="RADICAL_SAM"/>
    <property type="match status" value="1"/>
</dbReference>
<gene>
    <name evidence="6" type="ORF">COV26_00145</name>
</gene>
<name>A0A2H0TNZ9_9BACT</name>
<dbReference type="SFLD" id="SFLDS00029">
    <property type="entry name" value="Radical_SAM"/>
    <property type="match status" value="1"/>
</dbReference>
<keyword evidence="2" id="KW-0479">Metal-binding</keyword>